<dbReference type="AlphaFoldDB" id="A0A1R3G3V3"/>
<protein>
    <submittedName>
        <fullName evidence="1">Uncharacterized protein</fullName>
    </submittedName>
</protein>
<reference evidence="2" key="1">
    <citation type="submission" date="2013-09" db="EMBL/GenBank/DDBJ databases">
        <title>Corchorus olitorius genome sequencing.</title>
        <authorList>
            <person name="Alam M."/>
            <person name="Haque M.S."/>
            <person name="Islam M.S."/>
            <person name="Emdad E.M."/>
            <person name="Islam M.M."/>
            <person name="Ahmed B."/>
            <person name="Halim A."/>
            <person name="Hossen Q.M.M."/>
            <person name="Hossain M.Z."/>
            <person name="Ahmed R."/>
            <person name="Khan M.M."/>
            <person name="Islam R."/>
            <person name="Rashid M.M."/>
            <person name="Khan S.A."/>
            <person name="Rahman M.S."/>
            <person name="Alam M."/>
            <person name="Yahiya A.S."/>
            <person name="Khan M.S."/>
            <person name="Azam M.S."/>
            <person name="Haque T."/>
            <person name="Lashkar M.Z.H."/>
            <person name="Akhand A.I."/>
            <person name="Morshed G."/>
            <person name="Roy S."/>
            <person name="Uddin K.S."/>
            <person name="Rabeya T."/>
            <person name="Hossain A.S."/>
            <person name="Chowdhury A."/>
            <person name="Snigdha A.R."/>
            <person name="Mortoza M.S."/>
            <person name="Matin S.A."/>
            <person name="Hoque S.M.E."/>
            <person name="Islam M.K."/>
            <person name="Roy D.K."/>
            <person name="Haider R."/>
            <person name="Moosa M.M."/>
            <person name="Elias S.M."/>
            <person name="Hasan A.M."/>
            <person name="Jahan S."/>
            <person name="Shafiuddin M."/>
            <person name="Mahmood N."/>
            <person name="Shommy N.S."/>
        </authorList>
    </citation>
    <scope>NUCLEOTIDE SEQUENCE [LARGE SCALE GENOMIC DNA]</scope>
    <source>
        <strain evidence="2">cv. O-4</strain>
    </source>
</reference>
<name>A0A1R3G3V3_9ROSI</name>
<evidence type="ECO:0000313" key="2">
    <source>
        <dbReference type="Proteomes" id="UP000187203"/>
    </source>
</evidence>
<dbReference type="Proteomes" id="UP000187203">
    <property type="component" value="Unassembled WGS sequence"/>
</dbReference>
<sequence length="35" mass="3791">MDLKIPPFDTCKILDVLGHLTISSSARGSSMLASW</sequence>
<accession>A0A1R3G3V3</accession>
<keyword evidence="2" id="KW-1185">Reference proteome</keyword>
<gene>
    <name evidence="1" type="ORF">COLO4_37008</name>
</gene>
<comment type="caution">
    <text evidence="1">The sequence shown here is derived from an EMBL/GenBank/DDBJ whole genome shotgun (WGS) entry which is preliminary data.</text>
</comment>
<dbReference type="EMBL" id="AWUE01023781">
    <property type="protein sequence ID" value="OMO52749.1"/>
    <property type="molecule type" value="Genomic_DNA"/>
</dbReference>
<proteinExistence type="predicted"/>
<evidence type="ECO:0000313" key="1">
    <source>
        <dbReference type="EMBL" id="OMO52749.1"/>
    </source>
</evidence>
<organism evidence="1 2">
    <name type="scientific">Corchorus olitorius</name>
    <dbReference type="NCBI Taxonomy" id="93759"/>
    <lineage>
        <taxon>Eukaryota</taxon>
        <taxon>Viridiplantae</taxon>
        <taxon>Streptophyta</taxon>
        <taxon>Embryophyta</taxon>
        <taxon>Tracheophyta</taxon>
        <taxon>Spermatophyta</taxon>
        <taxon>Magnoliopsida</taxon>
        <taxon>eudicotyledons</taxon>
        <taxon>Gunneridae</taxon>
        <taxon>Pentapetalae</taxon>
        <taxon>rosids</taxon>
        <taxon>malvids</taxon>
        <taxon>Malvales</taxon>
        <taxon>Malvaceae</taxon>
        <taxon>Grewioideae</taxon>
        <taxon>Apeibeae</taxon>
        <taxon>Corchorus</taxon>
    </lineage>
</organism>